<dbReference type="AlphaFoldDB" id="A0A3N6MM91"/>
<reference evidence="1 2" key="1">
    <citation type="submission" date="2018-10" db="EMBL/GenBank/DDBJ databases">
        <title>Natrarchaeobius chitinivorans gen. nov., sp. nov., and Natrarchaeobius haloalkaliphilus sp. nov., alkaliphilic, chitin-utilizing haloarchaea from hypersaline alkaline lakes.</title>
        <authorList>
            <person name="Sorokin D.Y."/>
            <person name="Elcheninov A.G."/>
            <person name="Kostrikina N.A."/>
            <person name="Bale N.J."/>
            <person name="Sinninghe Damste J.S."/>
            <person name="Khijniak T.V."/>
            <person name="Kublanov I.V."/>
            <person name="Toshchakov S.V."/>
        </authorList>
    </citation>
    <scope>NUCLEOTIDE SEQUENCE [LARGE SCALE GENOMIC DNA]</scope>
    <source>
        <strain evidence="1 2">AArcht7</strain>
    </source>
</reference>
<comment type="caution">
    <text evidence="1">The sequence shown here is derived from an EMBL/GenBank/DDBJ whole genome shotgun (WGS) entry which is preliminary data.</text>
</comment>
<proteinExistence type="predicted"/>
<organism evidence="1 2">
    <name type="scientific">Natrarchaeobius chitinivorans</name>
    <dbReference type="NCBI Taxonomy" id="1679083"/>
    <lineage>
        <taxon>Archaea</taxon>
        <taxon>Methanobacteriati</taxon>
        <taxon>Methanobacteriota</taxon>
        <taxon>Stenosarchaea group</taxon>
        <taxon>Halobacteria</taxon>
        <taxon>Halobacteriales</taxon>
        <taxon>Natrialbaceae</taxon>
        <taxon>Natrarchaeobius</taxon>
    </lineage>
</organism>
<gene>
    <name evidence="1" type="ORF">EA472_05040</name>
</gene>
<evidence type="ECO:0000313" key="2">
    <source>
        <dbReference type="Proteomes" id="UP000281431"/>
    </source>
</evidence>
<evidence type="ECO:0000313" key="1">
    <source>
        <dbReference type="EMBL" id="RQH02665.1"/>
    </source>
</evidence>
<dbReference type="Proteomes" id="UP000281431">
    <property type="component" value="Unassembled WGS sequence"/>
</dbReference>
<protein>
    <submittedName>
        <fullName evidence="1">Uncharacterized protein</fullName>
    </submittedName>
</protein>
<dbReference type="EMBL" id="REFZ01000002">
    <property type="protein sequence ID" value="RQH02665.1"/>
    <property type="molecule type" value="Genomic_DNA"/>
</dbReference>
<sequence>MATLDYGESATAVAAHRRRTITPERSVFDGRRVPSLVEPWPGIREEKSNRVRGLLVLPR</sequence>
<accession>A0A3N6MM91</accession>
<keyword evidence="2" id="KW-1185">Reference proteome</keyword>
<name>A0A3N6MM91_NATCH</name>